<protein>
    <recommendedName>
        <fullName evidence="1">ISXO2-like transposase domain-containing protein</fullName>
    </recommendedName>
</protein>
<gene>
    <name evidence="2" type="ORF">H312_01114</name>
</gene>
<accession>A0A059F2W1</accession>
<dbReference type="InterPro" id="IPR024445">
    <property type="entry name" value="Tnp_ISXO2-like"/>
</dbReference>
<dbReference type="AlphaFoldDB" id="A0A059F2W1"/>
<feature type="non-terminal residue" evidence="2">
    <location>
        <position position="1"/>
    </location>
</feature>
<reference evidence="2 3" key="2">
    <citation type="submission" date="2014-03" db="EMBL/GenBank/DDBJ databases">
        <title>The Genome Sequence of Anncaliia algerae insect isolate PRA339.</title>
        <authorList>
            <consortium name="The Broad Institute Genome Sequencing Platform"/>
            <consortium name="The Broad Institute Genome Sequencing Center for Infectious Disease"/>
            <person name="Cuomo C."/>
            <person name="Becnel J."/>
            <person name="Sanscrainte N."/>
            <person name="Walker B."/>
            <person name="Young S.K."/>
            <person name="Zeng Q."/>
            <person name="Gargeya S."/>
            <person name="Fitzgerald M."/>
            <person name="Haas B."/>
            <person name="Abouelleil A."/>
            <person name="Alvarado L."/>
            <person name="Arachchi H.M."/>
            <person name="Berlin A.M."/>
            <person name="Chapman S.B."/>
            <person name="Dewar J."/>
            <person name="Goldberg J."/>
            <person name="Griggs A."/>
            <person name="Gujja S."/>
            <person name="Hansen M."/>
            <person name="Howarth C."/>
            <person name="Imamovic A."/>
            <person name="Larimer J."/>
            <person name="McCowan C."/>
            <person name="Murphy C."/>
            <person name="Neiman D."/>
            <person name="Pearson M."/>
            <person name="Priest M."/>
            <person name="Roberts A."/>
            <person name="Saif S."/>
            <person name="Shea T."/>
            <person name="Sisk P."/>
            <person name="Sykes S."/>
            <person name="Wortman J."/>
            <person name="Nusbaum C."/>
            <person name="Birren B."/>
        </authorList>
    </citation>
    <scope>NUCLEOTIDE SEQUENCE [LARGE SCALE GENOMIC DNA]</scope>
    <source>
        <strain evidence="2 3">PRA339</strain>
    </source>
</reference>
<sequence length="76" mass="8897">VDCGWYHFEYEKGIFVEVFSRDSGTFANIVLENIIKGIAIYTDKWKEYSKLNNLRYKHQTVYHSSNIDDSVSGNNK</sequence>
<keyword evidence="3" id="KW-1185">Reference proteome</keyword>
<organism evidence="2 3">
    <name type="scientific">Anncaliia algerae PRA339</name>
    <dbReference type="NCBI Taxonomy" id="1288291"/>
    <lineage>
        <taxon>Eukaryota</taxon>
        <taxon>Fungi</taxon>
        <taxon>Fungi incertae sedis</taxon>
        <taxon>Microsporidia</taxon>
        <taxon>Tubulinosematoidea</taxon>
        <taxon>Tubulinosematidae</taxon>
        <taxon>Anncaliia</taxon>
    </lineage>
</organism>
<evidence type="ECO:0000313" key="2">
    <source>
        <dbReference type="EMBL" id="KCZ81442.1"/>
    </source>
</evidence>
<evidence type="ECO:0000259" key="1">
    <source>
        <dbReference type="Pfam" id="PF12762"/>
    </source>
</evidence>
<dbReference type="EMBL" id="KK365142">
    <property type="protein sequence ID" value="KCZ81442.1"/>
    <property type="molecule type" value="Genomic_DNA"/>
</dbReference>
<dbReference type="HOGENOM" id="CLU_2661120_0_0_1"/>
<name>A0A059F2W1_9MICR</name>
<dbReference type="Proteomes" id="UP000030655">
    <property type="component" value="Unassembled WGS sequence"/>
</dbReference>
<feature type="domain" description="ISXO2-like transposase" evidence="1">
    <location>
        <begin position="14"/>
        <end position="66"/>
    </location>
</feature>
<evidence type="ECO:0000313" key="3">
    <source>
        <dbReference type="Proteomes" id="UP000030655"/>
    </source>
</evidence>
<proteinExistence type="predicted"/>
<dbReference type="Pfam" id="PF12762">
    <property type="entry name" value="DDE_Tnp_IS1595"/>
    <property type="match status" value="1"/>
</dbReference>
<reference evidence="3" key="1">
    <citation type="submission" date="2013-02" db="EMBL/GenBank/DDBJ databases">
        <authorList>
            <consortium name="The Broad Institute Genome Sequencing Platform"/>
            <person name="Cuomo C."/>
            <person name="Becnel J."/>
            <person name="Sanscrainte N."/>
            <person name="Walker B."/>
            <person name="Young S.K."/>
            <person name="Zeng Q."/>
            <person name="Gargeya S."/>
            <person name="Fitzgerald M."/>
            <person name="Haas B."/>
            <person name="Abouelleil A."/>
            <person name="Alvarado L."/>
            <person name="Arachchi H.M."/>
            <person name="Berlin A.M."/>
            <person name="Chapman S.B."/>
            <person name="Dewar J."/>
            <person name="Goldberg J."/>
            <person name="Griggs A."/>
            <person name="Gujja S."/>
            <person name="Hansen M."/>
            <person name="Howarth C."/>
            <person name="Imamovic A."/>
            <person name="Larimer J."/>
            <person name="McCowan C."/>
            <person name="Murphy C."/>
            <person name="Neiman D."/>
            <person name="Pearson M."/>
            <person name="Priest M."/>
            <person name="Roberts A."/>
            <person name="Saif S."/>
            <person name="Shea T."/>
            <person name="Sisk P."/>
            <person name="Sykes S."/>
            <person name="Wortman J."/>
            <person name="Nusbaum C."/>
            <person name="Birren B."/>
        </authorList>
    </citation>
    <scope>NUCLEOTIDE SEQUENCE [LARGE SCALE GENOMIC DNA]</scope>
    <source>
        <strain evidence="3">PRA339</strain>
    </source>
</reference>
<dbReference type="VEuPathDB" id="MicrosporidiaDB:H312_01114"/>